<keyword evidence="1" id="KW-0732">Signal</keyword>
<organism evidence="2 3">
    <name type="scientific">Blepharisma stoltei</name>
    <dbReference type="NCBI Taxonomy" id="1481888"/>
    <lineage>
        <taxon>Eukaryota</taxon>
        <taxon>Sar</taxon>
        <taxon>Alveolata</taxon>
        <taxon>Ciliophora</taxon>
        <taxon>Postciliodesmatophora</taxon>
        <taxon>Heterotrichea</taxon>
        <taxon>Heterotrichida</taxon>
        <taxon>Blepharismidae</taxon>
        <taxon>Blepharisma</taxon>
    </lineage>
</organism>
<accession>A0AAU9JAH5</accession>
<feature type="signal peptide" evidence="1">
    <location>
        <begin position="1"/>
        <end position="22"/>
    </location>
</feature>
<protein>
    <recommendedName>
        <fullName evidence="4">EGF-like domain-containing protein</fullName>
    </recommendedName>
</protein>
<dbReference type="EMBL" id="CAJZBQ010000035">
    <property type="protein sequence ID" value="CAG9323947.1"/>
    <property type="molecule type" value="Genomic_DNA"/>
</dbReference>
<sequence>MARSTQLKACFIIFCLSFGITAYSPLAKWVFTPNNLVNGKINDLSSYSNTPFQKSEGSIASSDVTCKGLHTYKDTSNAFYYGTVSAITSSTVEFGVSIWMSSQGNGVPFQIVTALDRSSEYSIWFKNPEIYVFQLYGGKTEVPISQGKWVFLVFNFVKSQDIWTWTVISPEFSTFSLTSYGIPGNIIKIAWGSDAYFYEIQLFIKGAINSPIVTLYDSSDANYDATTSTCLASCTNYCHPDVGCLSSAACPCPTLCKCPADDGVCSSCNDPNSVLANKCQCKTNYALEGLTCVLKYPLDCAQWTSDKVCTQCNPNFFLYNSGSSISCLACDSCTSCNASPTCFKCTDLISQAGNSCRVDSIGYKLSFVSPNIIVDFAYPLAKALKISSLQAATTNNQALATTTWEIHSQTVSQLQIRTDLTLSQLPIKLNFSFEQDD</sequence>
<proteinExistence type="predicted"/>
<gene>
    <name evidence="2" type="ORF">BSTOLATCC_MIC34977</name>
</gene>
<comment type="caution">
    <text evidence="2">The sequence shown here is derived from an EMBL/GenBank/DDBJ whole genome shotgun (WGS) entry which is preliminary data.</text>
</comment>
<evidence type="ECO:0008006" key="4">
    <source>
        <dbReference type="Google" id="ProtNLM"/>
    </source>
</evidence>
<evidence type="ECO:0000313" key="3">
    <source>
        <dbReference type="Proteomes" id="UP001162131"/>
    </source>
</evidence>
<evidence type="ECO:0000256" key="1">
    <source>
        <dbReference type="SAM" id="SignalP"/>
    </source>
</evidence>
<keyword evidence="3" id="KW-1185">Reference proteome</keyword>
<dbReference type="AlphaFoldDB" id="A0AAU9JAH5"/>
<name>A0AAU9JAH5_9CILI</name>
<reference evidence="2" key="1">
    <citation type="submission" date="2021-09" db="EMBL/GenBank/DDBJ databases">
        <authorList>
            <consortium name="AG Swart"/>
            <person name="Singh M."/>
            <person name="Singh A."/>
            <person name="Seah K."/>
            <person name="Emmerich C."/>
        </authorList>
    </citation>
    <scope>NUCLEOTIDE SEQUENCE</scope>
    <source>
        <strain evidence="2">ATCC30299</strain>
    </source>
</reference>
<feature type="chain" id="PRO_5043930723" description="EGF-like domain-containing protein" evidence="1">
    <location>
        <begin position="23"/>
        <end position="437"/>
    </location>
</feature>
<dbReference type="Proteomes" id="UP001162131">
    <property type="component" value="Unassembled WGS sequence"/>
</dbReference>
<evidence type="ECO:0000313" key="2">
    <source>
        <dbReference type="EMBL" id="CAG9323947.1"/>
    </source>
</evidence>